<dbReference type="GO" id="GO:0000155">
    <property type="term" value="F:phosphorelay sensor kinase activity"/>
    <property type="evidence" value="ECO:0007669"/>
    <property type="project" value="InterPro"/>
</dbReference>
<evidence type="ECO:0000256" key="1">
    <source>
        <dbReference type="ARBA" id="ARBA00000085"/>
    </source>
</evidence>
<dbReference type="Proteomes" id="UP000235739">
    <property type="component" value="Unassembled WGS sequence"/>
</dbReference>
<evidence type="ECO:0000256" key="8">
    <source>
        <dbReference type="ARBA" id="ARBA00023012"/>
    </source>
</evidence>
<evidence type="ECO:0000256" key="9">
    <source>
        <dbReference type="SAM" id="Coils"/>
    </source>
</evidence>
<feature type="domain" description="Signal transduction histidine kinase subgroup 3 dimerisation and phosphoacceptor" evidence="11">
    <location>
        <begin position="270"/>
        <end position="330"/>
    </location>
</feature>
<evidence type="ECO:0000313" key="12">
    <source>
        <dbReference type="EMBL" id="PMQ21862.1"/>
    </source>
</evidence>
<comment type="catalytic activity">
    <reaction evidence="1">
        <text>ATP + protein L-histidine = ADP + protein N-phospho-L-histidine.</text>
        <dbReference type="EC" id="2.7.13.3"/>
    </reaction>
</comment>
<dbReference type="GO" id="GO:0046983">
    <property type="term" value="F:protein dimerization activity"/>
    <property type="evidence" value="ECO:0007669"/>
    <property type="project" value="InterPro"/>
</dbReference>
<name>A0A2N7S6U1_9MICC</name>
<evidence type="ECO:0000256" key="5">
    <source>
        <dbReference type="ARBA" id="ARBA00022741"/>
    </source>
</evidence>
<dbReference type="InterPro" id="IPR011712">
    <property type="entry name" value="Sig_transdc_His_kin_sub3_dim/P"/>
</dbReference>
<evidence type="ECO:0000313" key="13">
    <source>
        <dbReference type="Proteomes" id="UP000235739"/>
    </source>
</evidence>
<dbReference type="GO" id="GO:0005524">
    <property type="term" value="F:ATP binding"/>
    <property type="evidence" value="ECO:0007669"/>
    <property type="project" value="UniProtKB-KW"/>
</dbReference>
<keyword evidence="10" id="KW-0472">Membrane</keyword>
<feature type="transmembrane region" description="Helical" evidence="10">
    <location>
        <begin position="147"/>
        <end position="177"/>
    </location>
</feature>
<feature type="transmembrane region" description="Helical" evidence="10">
    <location>
        <begin position="116"/>
        <end position="135"/>
    </location>
</feature>
<dbReference type="Pfam" id="PF07730">
    <property type="entry name" value="HisKA_3"/>
    <property type="match status" value="1"/>
</dbReference>
<keyword evidence="9" id="KW-0175">Coiled coil</keyword>
<evidence type="ECO:0000256" key="2">
    <source>
        <dbReference type="ARBA" id="ARBA00012438"/>
    </source>
</evidence>
<dbReference type="Gene3D" id="3.30.565.10">
    <property type="entry name" value="Histidine kinase-like ATPase, C-terminal domain"/>
    <property type="match status" value="1"/>
</dbReference>
<evidence type="ECO:0000256" key="3">
    <source>
        <dbReference type="ARBA" id="ARBA00022553"/>
    </source>
</evidence>
<dbReference type="SUPFAM" id="SSF55874">
    <property type="entry name" value="ATPase domain of HSP90 chaperone/DNA topoisomerase II/histidine kinase"/>
    <property type="match status" value="1"/>
</dbReference>
<keyword evidence="10" id="KW-0812">Transmembrane</keyword>
<reference evidence="12 13" key="1">
    <citation type="journal article" date="2017" name="Elife">
        <title>Extensive horizontal gene transfer in cheese-associated bacteria.</title>
        <authorList>
            <person name="Bonham K.S."/>
            <person name="Wolfe B.E."/>
            <person name="Dutton R.J."/>
        </authorList>
    </citation>
    <scope>NUCLEOTIDE SEQUENCE [LARGE SCALE GENOMIC DNA]</scope>
    <source>
        <strain evidence="12 13">JB182</strain>
    </source>
</reference>
<proteinExistence type="predicted"/>
<keyword evidence="6" id="KW-0418">Kinase</keyword>
<dbReference type="InterPro" id="IPR050482">
    <property type="entry name" value="Sensor_HK_TwoCompSys"/>
</dbReference>
<keyword evidence="5" id="KW-0547">Nucleotide-binding</keyword>
<keyword evidence="8" id="KW-0902">Two-component regulatory system</keyword>
<sequence length="464" mass="50055">MASRRPRSSSHSGMTRVPMLVESISARMRRDSSGLLVMMSMVSTVPRPADSRYRPVGCAFSSLRGIPAGSQFGDAGSMNFIRRMGSGDKEPEVVGTYLVLTVILHLSGLANPPWFAIRGYEWMVLLLIGLAAVLVRRRFLVASSVAMLLAGAGLLAVGSIGGYFLVFECVFGLFLLGSVRTRTVALALLCLAAISLAIVTWLGTRNPQEVVLALFMAGFILFTPMLWAENVRTAKELARAEAQRAEAVQSAADAREDQLVAEHDFSRVQERTALAREMHDVLSARFSSIALLSGALLPAAPQEVRAPLQSIRDESVSGLEDMAAMVRMLHAGGPALQARIEDLPELVAGFGSQVRWEYRVAHPQRFGPAVHTAAHRTVCELLVNHAKHAPGTTLELSVIQDKGLAITASNGLRQDAGRAPGAGTGLENIRTRIAALDGRFEVRTGPDFEVRVEFPGPIEAMEKP</sequence>
<dbReference type="GO" id="GO:0016020">
    <property type="term" value="C:membrane"/>
    <property type="evidence" value="ECO:0007669"/>
    <property type="project" value="InterPro"/>
</dbReference>
<protein>
    <recommendedName>
        <fullName evidence="2">histidine kinase</fullName>
        <ecNumber evidence="2">2.7.13.3</ecNumber>
    </recommendedName>
</protein>
<feature type="transmembrane region" description="Helical" evidence="10">
    <location>
        <begin position="93"/>
        <end position="110"/>
    </location>
</feature>
<keyword evidence="10" id="KW-1133">Transmembrane helix</keyword>
<feature type="coiled-coil region" evidence="9">
    <location>
        <begin position="228"/>
        <end position="257"/>
    </location>
</feature>
<dbReference type="EC" id="2.7.13.3" evidence="2"/>
<dbReference type="InterPro" id="IPR036890">
    <property type="entry name" value="HATPase_C_sf"/>
</dbReference>
<feature type="transmembrane region" description="Helical" evidence="10">
    <location>
        <begin position="210"/>
        <end position="228"/>
    </location>
</feature>
<gene>
    <name evidence="12" type="ORF">CIK84_10195</name>
</gene>
<comment type="caution">
    <text evidence="12">The sequence shown here is derived from an EMBL/GenBank/DDBJ whole genome shotgun (WGS) entry which is preliminary data.</text>
</comment>
<dbReference type="PANTHER" id="PTHR24421:SF10">
    <property type="entry name" value="NITRATE_NITRITE SENSOR PROTEIN NARQ"/>
    <property type="match status" value="1"/>
</dbReference>
<dbReference type="EMBL" id="PNQX01000001">
    <property type="protein sequence ID" value="PMQ21862.1"/>
    <property type="molecule type" value="Genomic_DNA"/>
</dbReference>
<evidence type="ECO:0000256" key="7">
    <source>
        <dbReference type="ARBA" id="ARBA00022840"/>
    </source>
</evidence>
<evidence type="ECO:0000256" key="4">
    <source>
        <dbReference type="ARBA" id="ARBA00022679"/>
    </source>
</evidence>
<keyword evidence="7" id="KW-0067">ATP-binding</keyword>
<keyword evidence="3" id="KW-0597">Phosphoprotein</keyword>
<evidence type="ECO:0000256" key="10">
    <source>
        <dbReference type="SAM" id="Phobius"/>
    </source>
</evidence>
<keyword evidence="4" id="KW-0808">Transferase</keyword>
<feature type="transmembrane region" description="Helical" evidence="10">
    <location>
        <begin position="183"/>
        <end position="203"/>
    </location>
</feature>
<dbReference type="PANTHER" id="PTHR24421">
    <property type="entry name" value="NITRATE/NITRITE SENSOR PROTEIN NARX-RELATED"/>
    <property type="match status" value="1"/>
</dbReference>
<dbReference type="AlphaFoldDB" id="A0A2N7S6U1"/>
<dbReference type="Gene3D" id="1.20.5.1930">
    <property type="match status" value="1"/>
</dbReference>
<evidence type="ECO:0000256" key="6">
    <source>
        <dbReference type="ARBA" id="ARBA00022777"/>
    </source>
</evidence>
<organism evidence="12 13">
    <name type="scientific">Glutamicibacter arilaitensis</name>
    <dbReference type="NCBI Taxonomy" id="256701"/>
    <lineage>
        <taxon>Bacteria</taxon>
        <taxon>Bacillati</taxon>
        <taxon>Actinomycetota</taxon>
        <taxon>Actinomycetes</taxon>
        <taxon>Micrococcales</taxon>
        <taxon>Micrococcaceae</taxon>
        <taxon>Glutamicibacter</taxon>
    </lineage>
</organism>
<accession>A0A2N7S6U1</accession>
<evidence type="ECO:0000259" key="11">
    <source>
        <dbReference type="Pfam" id="PF07730"/>
    </source>
</evidence>